<keyword evidence="3" id="KW-1185">Reference proteome</keyword>
<dbReference type="AlphaFoldDB" id="A0A433SKN9"/>
<comment type="caution">
    <text evidence="2">The sequence shown here is derived from an EMBL/GenBank/DDBJ whole genome shotgun (WGS) entry which is preliminary data.</text>
</comment>
<evidence type="ECO:0000256" key="1">
    <source>
        <dbReference type="SAM" id="MobiDB-lite"/>
    </source>
</evidence>
<protein>
    <submittedName>
        <fullName evidence="2">Uncharacterized protein</fullName>
    </submittedName>
</protein>
<proteinExistence type="predicted"/>
<feature type="non-terminal residue" evidence="2">
    <location>
        <position position="207"/>
    </location>
</feature>
<evidence type="ECO:0000313" key="2">
    <source>
        <dbReference type="EMBL" id="RUS69684.1"/>
    </source>
</evidence>
<dbReference type="EMBL" id="RQTK01001605">
    <property type="protein sequence ID" value="RUS69684.1"/>
    <property type="molecule type" value="Genomic_DNA"/>
</dbReference>
<evidence type="ECO:0000313" key="3">
    <source>
        <dbReference type="Proteomes" id="UP000271974"/>
    </source>
</evidence>
<dbReference type="STRING" id="188477.A0A433SKN9"/>
<feature type="region of interest" description="Disordered" evidence="1">
    <location>
        <begin position="89"/>
        <end position="121"/>
    </location>
</feature>
<gene>
    <name evidence="2" type="ORF">EGW08_022550</name>
</gene>
<name>A0A433SKN9_ELYCH</name>
<sequence>MRNSHSSNVGKRAGHSLDHKLQQFSQLSIHQEQEGGVLDRCEALGELFQPSTVYVDAEFTKNERLLHPYLPHLPHNFIARLKRQIKNKDAREAADSKTNNAFFPVDSKADQDQESAARDDLDPEEFTPSCYVRVVAIDRKEGLTDEAWQEAADQVLSEQPLLHGHVIVSDLLRRQLRLDSTSSVWLQTGSVDLVIPRKVCIFPLSSV</sequence>
<organism evidence="2 3">
    <name type="scientific">Elysia chlorotica</name>
    <name type="common">Eastern emerald elysia</name>
    <name type="synonym">Sea slug</name>
    <dbReference type="NCBI Taxonomy" id="188477"/>
    <lineage>
        <taxon>Eukaryota</taxon>
        <taxon>Metazoa</taxon>
        <taxon>Spiralia</taxon>
        <taxon>Lophotrochozoa</taxon>
        <taxon>Mollusca</taxon>
        <taxon>Gastropoda</taxon>
        <taxon>Heterobranchia</taxon>
        <taxon>Euthyneura</taxon>
        <taxon>Panpulmonata</taxon>
        <taxon>Sacoglossa</taxon>
        <taxon>Placobranchoidea</taxon>
        <taxon>Plakobranchidae</taxon>
        <taxon>Elysia</taxon>
    </lineage>
</organism>
<feature type="compositionally biased region" description="Basic and acidic residues" evidence="1">
    <location>
        <begin position="107"/>
        <end position="120"/>
    </location>
</feature>
<accession>A0A433SKN9</accession>
<dbReference type="Proteomes" id="UP000271974">
    <property type="component" value="Unassembled WGS sequence"/>
</dbReference>
<reference evidence="2 3" key="1">
    <citation type="submission" date="2019-01" db="EMBL/GenBank/DDBJ databases">
        <title>A draft genome assembly of the solar-powered sea slug Elysia chlorotica.</title>
        <authorList>
            <person name="Cai H."/>
            <person name="Li Q."/>
            <person name="Fang X."/>
            <person name="Li J."/>
            <person name="Curtis N.E."/>
            <person name="Altenburger A."/>
            <person name="Shibata T."/>
            <person name="Feng M."/>
            <person name="Maeda T."/>
            <person name="Schwartz J.A."/>
            <person name="Shigenobu S."/>
            <person name="Lundholm N."/>
            <person name="Nishiyama T."/>
            <person name="Yang H."/>
            <person name="Hasebe M."/>
            <person name="Li S."/>
            <person name="Pierce S.K."/>
            <person name="Wang J."/>
        </authorList>
    </citation>
    <scope>NUCLEOTIDE SEQUENCE [LARGE SCALE GENOMIC DNA]</scope>
    <source>
        <strain evidence="2">EC2010</strain>
        <tissue evidence="2">Whole organism of an adult</tissue>
    </source>
</reference>